<dbReference type="SUPFAM" id="SSF53659">
    <property type="entry name" value="Isocitrate/Isopropylmalate dehydrogenase-like"/>
    <property type="match status" value="1"/>
</dbReference>
<protein>
    <submittedName>
        <fullName evidence="4">4-hydroxythreonine-4-phosphate dehydrogenase</fullName>
    </submittedName>
</protein>
<keyword evidence="3" id="KW-0520">NAD</keyword>
<evidence type="ECO:0000256" key="3">
    <source>
        <dbReference type="ARBA" id="ARBA00023027"/>
    </source>
</evidence>
<dbReference type="PANTHER" id="PTHR30004:SF3">
    <property type="entry name" value="4-HYDROXYTHREONINE-4-PHOSPHATE DEHYDROGENASE 2-RELATED"/>
    <property type="match status" value="1"/>
</dbReference>
<dbReference type="InterPro" id="IPR005255">
    <property type="entry name" value="PdxA_fam"/>
</dbReference>
<evidence type="ECO:0000313" key="5">
    <source>
        <dbReference type="Proteomes" id="UP000188879"/>
    </source>
</evidence>
<gene>
    <name evidence="4" type="ORF">BKE38_19180</name>
</gene>
<name>A0A1V2GYC1_9PROT</name>
<dbReference type="GO" id="GO:0016491">
    <property type="term" value="F:oxidoreductase activity"/>
    <property type="evidence" value="ECO:0007669"/>
    <property type="project" value="UniProtKB-KW"/>
</dbReference>
<dbReference type="PANTHER" id="PTHR30004">
    <property type="entry name" value="4-HYDROXYTHREONINE-4-PHOSPHATE DEHYDROGENASE"/>
    <property type="match status" value="1"/>
</dbReference>
<evidence type="ECO:0000256" key="2">
    <source>
        <dbReference type="ARBA" id="ARBA00023002"/>
    </source>
</evidence>
<dbReference type="Pfam" id="PF04166">
    <property type="entry name" value="PdxA"/>
    <property type="match status" value="1"/>
</dbReference>
<proteinExistence type="predicted"/>
<evidence type="ECO:0000313" key="4">
    <source>
        <dbReference type="EMBL" id="ONG50144.1"/>
    </source>
</evidence>
<sequence>MAESLRAPTDAPVIALAMGDPAGISPELTARMLADPAVLQAAGLIVIGDRRVLDEGARIAGVAPQIETIAPDAPLPQDLSRPVFIDLGTLDPASIPRGQISEPGGRFAAENFRYALSLAMQGHADAVSFTPFNKAAMRLHVPGYDDEISFTANFIGFKGAAKEFNVLPGLWNARVTSHVPLSGVAPLITFDAILGNLELTSQSLRDSGLETPRIAVAALNPHAGDGGNFGREEIDVIGPAVEEAKRRGIVCDGPFPSDTVFVRARRGDFDAVLTMFHDQGQIAMKLIGFEEGVTLMGGFPVPICTPAHGTAYDIAGQGKAHPGATRNALLLAARMGSAQRRRRPAPQGTLLSVRAAMAS</sequence>
<keyword evidence="1" id="KW-0479">Metal-binding</keyword>
<accession>A0A1V2GYC1</accession>
<keyword evidence="5" id="KW-1185">Reference proteome</keyword>
<dbReference type="GO" id="GO:0051287">
    <property type="term" value="F:NAD binding"/>
    <property type="evidence" value="ECO:0007669"/>
    <property type="project" value="InterPro"/>
</dbReference>
<organism evidence="4 5">
    <name type="scientific">Teichococcus deserti</name>
    <dbReference type="NCBI Taxonomy" id="1817963"/>
    <lineage>
        <taxon>Bacteria</taxon>
        <taxon>Pseudomonadati</taxon>
        <taxon>Pseudomonadota</taxon>
        <taxon>Alphaproteobacteria</taxon>
        <taxon>Acetobacterales</taxon>
        <taxon>Roseomonadaceae</taxon>
        <taxon>Roseomonas</taxon>
    </lineage>
</organism>
<dbReference type="RefSeq" id="WP_076958919.1">
    <property type="nucleotide sequence ID" value="NZ_MLCO01000201.1"/>
</dbReference>
<evidence type="ECO:0000256" key="1">
    <source>
        <dbReference type="ARBA" id="ARBA00022723"/>
    </source>
</evidence>
<dbReference type="AlphaFoldDB" id="A0A1V2GYC1"/>
<reference evidence="4 5" key="1">
    <citation type="submission" date="2016-10" db="EMBL/GenBank/DDBJ databases">
        <title>Draft Genome sequence of Roseomonas sp. strain M3.</title>
        <authorList>
            <person name="Subhash Y."/>
            <person name="Lee S."/>
        </authorList>
    </citation>
    <scope>NUCLEOTIDE SEQUENCE [LARGE SCALE GENOMIC DNA]</scope>
    <source>
        <strain evidence="4 5">M3</strain>
    </source>
</reference>
<dbReference type="EMBL" id="MLCO01000201">
    <property type="protein sequence ID" value="ONG50144.1"/>
    <property type="molecule type" value="Genomic_DNA"/>
</dbReference>
<dbReference type="GO" id="GO:0046872">
    <property type="term" value="F:metal ion binding"/>
    <property type="evidence" value="ECO:0007669"/>
    <property type="project" value="UniProtKB-KW"/>
</dbReference>
<keyword evidence="2" id="KW-0560">Oxidoreductase</keyword>
<dbReference type="Proteomes" id="UP000188879">
    <property type="component" value="Unassembled WGS sequence"/>
</dbReference>
<dbReference type="Gene3D" id="3.40.718.10">
    <property type="entry name" value="Isopropylmalate Dehydrogenase"/>
    <property type="match status" value="1"/>
</dbReference>
<comment type="caution">
    <text evidence="4">The sequence shown here is derived from an EMBL/GenBank/DDBJ whole genome shotgun (WGS) entry which is preliminary data.</text>
</comment>